<dbReference type="InterPro" id="IPR028871">
    <property type="entry name" value="BlueCu_1_BS"/>
</dbReference>
<dbReference type="CDD" id="cd13922">
    <property type="entry name" value="Azurin"/>
    <property type="match status" value="1"/>
</dbReference>
<dbReference type="Gene3D" id="2.60.40.420">
    <property type="entry name" value="Cupredoxins - blue copper proteins"/>
    <property type="match status" value="1"/>
</dbReference>
<dbReference type="Pfam" id="PF00127">
    <property type="entry name" value="Copper-bind"/>
    <property type="match status" value="1"/>
</dbReference>
<dbReference type="GO" id="GO:0009055">
    <property type="term" value="F:electron transfer activity"/>
    <property type="evidence" value="ECO:0007669"/>
    <property type="project" value="InterPro"/>
</dbReference>
<evidence type="ECO:0000259" key="5">
    <source>
        <dbReference type="Pfam" id="PF00127"/>
    </source>
</evidence>
<dbReference type="Proteomes" id="UP000038083">
    <property type="component" value="Unassembled WGS sequence"/>
</dbReference>
<dbReference type="GO" id="GO:0005507">
    <property type="term" value="F:copper ion binding"/>
    <property type="evidence" value="ECO:0007669"/>
    <property type="project" value="InterPro"/>
</dbReference>
<dbReference type="PROSITE" id="PS00196">
    <property type="entry name" value="COPPER_BLUE"/>
    <property type="match status" value="1"/>
</dbReference>
<proteinExistence type="predicted"/>
<evidence type="ECO:0000256" key="3">
    <source>
        <dbReference type="ARBA" id="ARBA00022982"/>
    </source>
</evidence>
<evidence type="ECO:0000313" key="6">
    <source>
        <dbReference type="EMBL" id="CEN34751.1"/>
    </source>
</evidence>
<gene>
    <name evidence="6" type="ORF">CCYN74_110022</name>
</gene>
<dbReference type="InterPro" id="IPR014068">
    <property type="entry name" value="Azurin"/>
</dbReference>
<reference evidence="6 7" key="1">
    <citation type="submission" date="2015-01" db="EMBL/GenBank/DDBJ databases">
        <authorList>
            <person name="MANFREDI Pablo"/>
        </authorList>
    </citation>
    <scope>NUCLEOTIDE SEQUENCE [LARGE SCALE GENOMIC DNA]</scope>
    <source>
        <strain evidence="6 7">Ccy74</strain>
    </source>
</reference>
<sequence>MSEIKSGIYMKKVFLVALIGAFVVSCGNTETKKNDTSSSMEATHNHDHSMQEAKSVAKEQKTEDGAIVLESTDQMTFNTNEIKVKAGEKVTLTLKHVGKMPVEVMGHNFVLLKQGTDLAAFAGKAMNAKDTDYVPAGSDEVIAHTKMIGGGESTTITFDAPEKGTYDFMCSFPGHYAIMKGKFIVE</sequence>
<feature type="domain" description="Blue (type 1) copper" evidence="5">
    <location>
        <begin position="70"/>
        <end position="186"/>
    </location>
</feature>
<dbReference type="PANTHER" id="PTHR38439">
    <property type="entry name" value="AURACYANIN-B"/>
    <property type="match status" value="1"/>
</dbReference>
<dbReference type="InterPro" id="IPR000923">
    <property type="entry name" value="BlueCu_1"/>
</dbReference>
<dbReference type="PANTHER" id="PTHR38439:SF2">
    <property type="entry name" value="OUTER MEMBRANE PROTEIN H.8"/>
    <property type="match status" value="1"/>
</dbReference>
<dbReference type="EC" id="1.7.2.4" evidence="6"/>
<evidence type="ECO:0000256" key="1">
    <source>
        <dbReference type="ARBA" id="ARBA00022448"/>
    </source>
</evidence>
<evidence type="ECO:0000313" key="7">
    <source>
        <dbReference type="Proteomes" id="UP000038083"/>
    </source>
</evidence>
<evidence type="ECO:0000256" key="2">
    <source>
        <dbReference type="ARBA" id="ARBA00022723"/>
    </source>
</evidence>
<dbReference type="PROSITE" id="PS51257">
    <property type="entry name" value="PROKAR_LIPOPROTEIN"/>
    <property type="match status" value="1"/>
</dbReference>
<keyword evidence="2" id="KW-0479">Metal-binding</keyword>
<name>A0A0B7HGP2_9FLAO</name>
<dbReference type="SUPFAM" id="SSF49503">
    <property type="entry name" value="Cupredoxins"/>
    <property type="match status" value="1"/>
</dbReference>
<dbReference type="InterPro" id="IPR008972">
    <property type="entry name" value="Cupredoxin"/>
</dbReference>
<dbReference type="EMBL" id="CDOG01000003">
    <property type="protein sequence ID" value="CEN34751.1"/>
    <property type="molecule type" value="Genomic_DNA"/>
</dbReference>
<keyword evidence="6" id="KW-0560">Oxidoreductase</keyword>
<organism evidence="6 7">
    <name type="scientific">Capnocytophaga cynodegmi</name>
    <dbReference type="NCBI Taxonomy" id="28189"/>
    <lineage>
        <taxon>Bacteria</taxon>
        <taxon>Pseudomonadati</taxon>
        <taxon>Bacteroidota</taxon>
        <taxon>Flavobacteriia</taxon>
        <taxon>Flavobacteriales</taxon>
        <taxon>Flavobacteriaceae</taxon>
        <taxon>Capnocytophaga</taxon>
    </lineage>
</organism>
<keyword evidence="4" id="KW-0186">Copper</keyword>
<keyword evidence="3" id="KW-0249">Electron transport</keyword>
<evidence type="ECO:0000256" key="4">
    <source>
        <dbReference type="ARBA" id="ARBA00023008"/>
    </source>
</evidence>
<keyword evidence="1" id="KW-0813">Transport</keyword>
<accession>A0A0B7HGP2</accession>
<protein>
    <submittedName>
        <fullName evidence="6">Azurin</fullName>
        <ecNumber evidence="6">1.7.2.4</ecNumber>
    </submittedName>
</protein>
<dbReference type="NCBIfam" id="TIGR02695">
    <property type="entry name" value="azurin"/>
    <property type="match status" value="1"/>
</dbReference>
<dbReference type="InterPro" id="IPR050845">
    <property type="entry name" value="Cu-binding_ET"/>
</dbReference>
<dbReference type="AlphaFoldDB" id="A0A0B7HGP2"/>
<dbReference type="GO" id="GO:0050304">
    <property type="term" value="F:nitrous-oxide reductase activity"/>
    <property type="evidence" value="ECO:0007669"/>
    <property type="project" value="UniProtKB-EC"/>
</dbReference>